<dbReference type="GO" id="GO:0005856">
    <property type="term" value="C:cytoskeleton"/>
    <property type="evidence" value="ECO:0007669"/>
    <property type="project" value="TreeGrafter"/>
</dbReference>
<dbReference type="PANTHER" id="PTHR32055">
    <property type="entry name" value="INTEGRIN BETA-1-BINDING PROTEIN 1"/>
    <property type="match status" value="1"/>
</dbReference>
<reference evidence="3" key="1">
    <citation type="submission" date="2016-11" db="UniProtKB">
        <authorList>
            <consortium name="WormBaseParasite"/>
        </authorList>
    </citation>
    <scope>IDENTIFICATION</scope>
</reference>
<organism evidence="2 3">
    <name type="scientific">Steinernema glaseri</name>
    <dbReference type="NCBI Taxonomy" id="37863"/>
    <lineage>
        <taxon>Eukaryota</taxon>
        <taxon>Metazoa</taxon>
        <taxon>Ecdysozoa</taxon>
        <taxon>Nematoda</taxon>
        <taxon>Chromadorea</taxon>
        <taxon>Rhabditida</taxon>
        <taxon>Tylenchina</taxon>
        <taxon>Panagrolaimomorpha</taxon>
        <taxon>Strongyloidoidea</taxon>
        <taxon>Steinernematidae</taxon>
        <taxon>Steinernema</taxon>
    </lineage>
</organism>
<dbReference type="PROSITE" id="PS01179">
    <property type="entry name" value="PID"/>
    <property type="match status" value="1"/>
</dbReference>
<dbReference type="InterPro" id="IPR019517">
    <property type="entry name" value="Integrin-bd_ICAP-1"/>
</dbReference>
<feature type="domain" description="PID" evidence="1">
    <location>
        <begin position="12"/>
        <end position="132"/>
    </location>
</feature>
<dbReference type="InterPro" id="IPR006020">
    <property type="entry name" value="PTB/PI_dom"/>
</dbReference>
<dbReference type="Pfam" id="PF10480">
    <property type="entry name" value="ICAP-1_inte_bdg"/>
    <property type="match status" value="1"/>
</dbReference>
<dbReference type="GO" id="GO:0030027">
    <property type="term" value="C:lamellipodium"/>
    <property type="evidence" value="ECO:0007669"/>
    <property type="project" value="TreeGrafter"/>
</dbReference>
<dbReference type="Proteomes" id="UP000095287">
    <property type="component" value="Unplaced"/>
</dbReference>
<dbReference type="WBParaSite" id="L893_g32882.t1">
    <property type="protein sequence ID" value="L893_g32882.t1"/>
    <property type="gene ID" value="L893_g32882"/>
</dbReference>
<keyword evidence="2" id="KW-1185">Reference proteome</keyword>
<accession>A0A1I8A5U5</accession>
<name>A0A1I8A5U5_9BILA</name>
<sequence length="140" mass="14812">MTSADGIHRLHYLGAVDMAELVDSGGRSIEEQIVDAVEAAQLGGALPTSGSRLVAVHVSKIGIKLVAEADQAVVDRLALHKIVQALSFDDGFGRANVVLVEKKSSDDVQCHLLQTASGTEADHLCRQIRQAFHSAVVDSS</sequence>
<dbReference type="GO" id="GO:0071944">
    <property type="term" value="C:cell periphery"/>
    <property type="evidence" value="ECO:0007669"/>
    <property type="project" value="TreeGrafter"/>
</dbReference>
<evidence type="ECO:0000313" key="2">
    <source>
        <dbReference type="Proteomes" id="UP000095287"/>
    </source>
</evidence>
<dbReference type="GO" id="GO:0005178">
    <property type="term" value="F:integrin binding"/>
    <property type="evidence" value="ECO:0007669"/>
    <property type="project" value="TreeGrafter"/>
</dbReference>
<dbReference type="GO" id="GO:0001726">
    <property type="term" value="C:ruffle"/>
    <property type="evidence" value="ECO:0007669"/>
    <property type="project" value="TreeGrafter"/>
</dbReference>
<dbReference type="GO" id="GO:1900025">
    <property type="term" value="P:negative regulation of substrate adhesion-dependent cell spreading"/>
    <property type="evidence" value="ECO:0007669"/>
    <property type="project" value="TreeGrafter"/>
</dbReference>
<protein>
    <submittedName>
        <fullName evidence="3">PID domain-containing protein</fullName>
    </submittedName>
</protein>
<dbReference type="GO" id="GO:0051895">
    <property type="term" value="P:negative regulation of focal adhesion assembly"/>
    <property type="evidence" value="ECO:0007669"/>
    <property type="project" value="TreeGrafter"/>
</dbReference>
<proteinExistence type="predicted"/>
<dbReference type="SUPFAM" id="SSF50729">
    <property type="entry name" value="PH domain-like"/>
    <property type="match status" value="1"/>
</dbReference>
<dbReference type="Gene3D" id="6.20.360.10">
    <property type="match status" value="1"/>
</dbReference>
<evidence type="ECO:0000259" key="1">
    <source>
        <dbReference type="PROSITE" id="PS01179"/>
    </source>
</evidence>
<evidence type="ECO:0000313" key="3">
    <source>
        <dbReference type="WBParaSite" id="L893_g32882.t1"/>
    </source>
</evidence>
<dbReference type="AlphaFoldDB" id="A0A1I8A5U5"/>
<dbReference type="PANTHER" id="PTHR32055:SF1">
    <property type="entry name" value="INTEGRIN BETA-1-BINDING PROTEIN 1"/>
    <property type="match status" value="1"/>
</dbReference>